<reference evidence="10" key="1">
    <citation type="journal article" date="2021" name="PeerJ">
        <title>Extensive microbial diversity within the chicken gut microbiome revealed by metagenomics and culture.</title>
        <authorList>
            <person name="Gilroy R."/>
            <person name="Ravi A."/>
            <person name="Getino M."/>
            <person name="Pursley I."/>
            <person name="Horton D.L."/>
            <person name="Alikhan N.F."/>
            <person name="Baker D."/>
            <person name="Gharbi K."/>
            <person name="Hall N."/>
            <person name="Watson M."/>
            <person name="Adriaenssens E.M."/>
            <person name="Foster-Nyarko E."/>
            <person name="Jarju S."/>
            <person name="Secka A."/>
            <person name="Antonio M."/>
            <person name="Oren A."/>
            <person name="Chaudhuri R.R."/>
            <person name="La Ragione R."/>
            <person name="Hildebrand F."/>
            <person name="Pallen M.J."/>
        </authorList>
    </citation>
    <scope>NUCLEOTIDE SEQUENCE</scope>
    <source>
        <strain evidence="10">ChiGjej6B6-1540</strain>
    </source>
</reference>
<name>A0A9D1RSY5_9FIRM</name>
<comment type="caution">
    <text evidence="10">The sequence shown here is derived from an EMBL/GenBank/DDBJ whole genome shotgun (WGS) entry which is preliminary data.</text>
</comment>
<evidence type="ECO:0000256" key="7">
    <source>
        <dbReference type="PIRSR" id="PIRSR038994-2"/>
    </source>
</evidence>
<gene>
    <name evidence="10" type="primary">nagA</name>
    <name evidence="10" type="ORF">H9868_00535</name>
</gene>
<feature type="active site" description="Proton donor/acceptor" evidence="6">
    <location>
        <position position="264"/>
    </location>
</feature>
<feature type="binding site" evidence="7">
    <location>
        <position position="133"/>
    </location>
    <ligand>
        <name>substrate</name>
    </ligand>
</feature>
<dbReference type="Proteomes" id="UP000824192">
    <property type="component" value="Unassembled WGS sequence"/>
</dbReference>
<feature type="binding site" evidence="7">
    <location>
        <position position="242"/>
    </location>
    <ligand>
        <name>substrate</name>
    </ligand>
</feature>
<dbReference type="CDD" id="cd00854">
    <property type="entry name" value="NagA"/>
    <property type="match status" value="1"/>
</dbReference>
<feature type="binding site" evidence="7">
    <location>
        <begin position="211"/>
        <end position="212"/>
    </location>
    <ligand>
        <name>substrate</name>
    </ligand>
</feature>
<comment type="similarity">
    <text evidence="1 5">Belongs to the metallo-dependent hydrolases superfamily. NagA family.</text>
</comment>
<dbReference type="EC" id="3.5.1.25" evidence="10"/>
<dbReference type="InterPro" id="IPR003764">
    <property type="entry name" value="GlcNAc_6-P_deAcase"/>
</dbReference>
<evidence type="ECO:0000259" key="9">
    <source>
        <dbReference type="Pfam" id="PF01979"/>
    </source>
</evidence>
<keyword evidence="4 5" id="KW-0119">Carbohydrate metabolism</keyword>
<dbReference type="AlphaFoldDB" id="A0A9D1RSY5"/>
<feature type="domain" description="Amidohydrolase-related" evidence="9">
    <location>
        <begin position="44"/>
        <end position="366"/>
    </location>
</feature>
<keyword evidence="3 5" id="KW-0378">Hydrolase</keyword>
<feature type="binding site" evidence="7">
    <location>
        <begin position="298"/>
        <end position="300"/>
    </location>
    <ligand>
        <name>substrate</name>
    </ligand>
</feature>
<dbReference type="NCBIfam" id="TIGR00221">
    <property type="entry name" value="nagA"/>
    <property type="match status" value="1"/>
</dbReference>
<dbReference type="Gene3D" id="2.30.40.10">
    <property type="entry name" value="Urease, subunit C, domain 1"/>
    <property type="match status" value="1"/>
</dbReference>
<dbReference type="InterPro" id="IPR011059">
    <property type="entry name" value="Metal-dep_hydrolase_composite"/>
</dbReference>
<evidence type="ECO:0000256" key="2">
    <source>
        <dbReference type="ARBA" id="ARBA00022723"/>
    </source>
</evidence>
<dbReference type="PANTHER" id="PTHR11113:SF14">
    <property type="entry name" value="N-ACETYLGLUCOSAMINE-6-PHOSPHATE DEACETYLASE"/>
    <property type="match status" value="1"/>
</dbReference>
<comment type="cofactor">
    <cofactor evidence="8">
        <name>a divalent metal cation</name>
        <dbReference type="ChEBI" id="CHEBI:60240"/>
    </cofactor>
    <text evidence="8">Binds 1 divalent metal cation per subunit.</text>
</comment>
<dbReference type="EMBL" id="DXGA01000010">
    <property type="protein sequence ID" value="HIW93005.1"/>
    <property type="molecule type" value="Genomic_DNA"/>
</dbReference>
<proteinExistence type="inferred from homology"/>
<sequence>MIIGNAKVFVDGHFQDGSVTVEDGRITAIGGVGGPCDVDAEGRYLVPGFVDVHTHGAMNEDFSDGKPEGLPILSRYYAAHGVTSFLATTMTLKEEVLTPAMHAIRDFVRPADGAKCAGIHLEGPFLSYAKRGAQAAENLHKPDVDMFHRLNEASGNQVRLVTVAPEEEGAIPFIEAVSKVCTVSIGHTTADYDTAMAAYAAGASHATHLFNGMPPLHHREPGVIGAAFDSNATAELICDGLHIHPSAIRAAHRLFGKNLVIISDSLRCAGMPDGPYELGGQPIEMKNGKATLQGTDTLAGSSSNLLAEVQNVVSFGLSLEDAITAVTIAPAKAVRLDGEIGSIAVGKRADLLLLNEDLTLNAVYLDGAQII</sequence>
<evidence type="ECO:0000256" key="6">
    <source>
        <dbReference type="PIRSR" id="PIRSR038994-1"/>
    </source>
</evidence>
<dbReference type="PANTHER" id="PTHR11113">
    <property type="entry name" value="N-ACETYLGLUCOSAMINE-6-PHOSPHATE DEACETYLASE"/>
    <property type="match status" value="1"/>
</dbReference>
<feature type="binding site" evidence="8">
    <location>
        <position position="122"/>
    </location>
    <ligand>
        <name>Zn(2+)</name>
        <dbReference type="ChEBI" id="CHEBI:29105"/>
    </ligand>
</feature>
<feature type="binding site" evidence="8">
    <location>
        <position position="187"/>
    </location>
    <ligand>
        <name>Zn(2+)</name>
        <dbReference type="ChEBI" id="CHEBI:29105"/>
    </ligand>
</feature>
<evidence type="ECO:0000256" key="4">
    <source>
        <dbReference type="ARBA" id="ARBA00023277"/>
    </source>
</evidence>
<dbReference type="SUPFAM" id="SSF51556">
    <property type="entry name" value="Metallo-dependent hydrolases"/>
    <property type="match status" value="1"/>
</dbReference>
<dbReference type="SUPFAM" id="SSF51338">
    <property type="entry name" value="Composite domain of metallo-dependent hydrolases"/>
    <property type="match status" value="1"/>
</dbReference>
<dbReference type="InterPro" id="IPR032466">
    <property type="entry name" value="Metal_Hydrolase"/>
</dbReference>
<dbReference type="Pfam" id="PF01979">
    <property type="entry name" value="Amidohydro_1"/>
    <property type="match status" value="1"/>
</dbReference>
<protein>
    <submittedName>
        <fullName evidence="10">N-acetylglucosamine-6-phosphate deacetylase</fullName>
        <ecNumber evidence="10">3.5.1.25</ecNumber>
    </submittedName>
</protein>
<organism evidence="10 11">
    <name type="scientific">Candidatus Flavonifractor merdipullorum</name>
    <dbReference type="NCBI Taxonomy" id="2838590"/>
    <lineage>
        <taxon>Bacteria</taxon>
        <taxon>Bacillati</taxon>
        <taxon>Bacillota</taxon>
        <taxon>Clostridia</taxon>
        <taxon>Eubacteriales</taxon>
        <taxon>Oscillospiraceae</taxon>
        <taxon>Flavonifractor</taxon>
    </lineage>
</organism>
<feature type="binding site" evidence="8">
    <location>
        <position position="208"/>
    </location>
    <ligand>
        <name>Zn(2+)</name>
        <dbReference type="ChEBI" id="CHEBI:29105"/>
    </ligand>
</feature>
<evidence type="ECO:0000313" key="10">
    <source>
        <dbReference type="EMBL" id="HIW93005.1"/>
    </source>
</evidence>
<dbReference type="InterPro" id="IPR006680">
    <property type="entry name" value="Amidohydro-rel"/>
</dbReference>
<evidence type="ECO:0000256" key="5">
    <source>
        <dbReference type="PIRNR" id="PIRNR038994"/>
    </source>
</evidence>
<accession>A0A9D1RSY5</accession>
<dbReference type="GO" id="GO:0046872">
    <property type="term" value="F:metal ion binding"/>
    <property type="evidence" value="ECO:0007669"/>
    <property type="project" value="UniProtKB-KW"/>
</dbReference>
<keyword evidence="2 8" id="KW-0479">Metal-binding</keyword>
<evidence type="ECO:0000256" key="8">
    <source>
        <dbReference type="PIRSR" id="PIRSR038994-3"/>
    </source>
</evidence>
<feature type="binding site" evidence="7">
    <location>
        <position position="219"/>
    </location>
    <ligand>
        <name>substrate</name>
    </ligand>
</feature>
<reference evidence="10" key="2">
    <citation type="submission" date="2021-04" db="EMBL/GenBank/DDBJ databases">
        <authorList>
            <person name="Gilroy R."/>
        </authorList>
    </citation>
    <scope>NUCLEOTIDE SEQUENCE</scope>
    <source>
        <strain evidence="10">ChiGjej6B6-1540</strain>
    </source>
</reference>
<evidence type="ECO:0000256" key="1">
    <source>
        <dbReference type="ARBA" id="ARBA00010716"/>
    </source>
</evidence>
<dbReference type="GO" id="GO:0006046">
    <property type="term" value="P:N-acetylglucosamine catabolic process"/>
    <property type="evidence" value="ECO:0007669"/>
    <property type="project" value="TreeGrafter"/>
</dbReference>
<dbReference type="GO" id="GO:0008448">
    <property type="term" value="F:N-acetylglucosamine-6-phosphate deacetylase activity"/>
    <property type="evidence" value="ECO:0007669"/>
    <property type="project" value="UniProtKB-EC"/>
</dbReference>
<evidence type="ECO:0000313" key="11">
    <source>
        <dbReference type="Proteomes" id="UP000824192"/>
    </source>
</evidence>
<dbReference type="Gene3D" id="3.20.20.140">
    <property type="entry name" value="Metal-dependent hydrolases"/>
    <property type="match status" value="1"/>
</dbReference>
<dbReference type="PIRSF" id="PIRSF038994">
    <property type="entry name" value="NagA"/>
    <property type="match status" value="1"/>
</dbReference>
<evidence type="ECO:0000256" key="3">
    <source>
        <dbReference type="ARBA" id="ARBA00022801"/>
    </source>
</evidence>